<dbReference type="InterPro" id="IPR055505">
    <property type="entry name" value="DUF7077"/>
</dbReference>
<dbReference type="Pfam" id="PF24967">
    <property type="entry name" value="NTS_TR130"/>
    <property type="match status" value="1"/>
</dbReference>
<feature type="domain" description="Trs130 NTS" evidence="8">
    <location>
        <begin position="638"/>
        <end position="730"/>
    </location>
</feature>
<organism evidence="9 10">
    <name type="scientific">Emydomyces testavorans</name>
    <dbReference type="NCBI Taxonomy" id="2070801"/>
    <lineage>
        <taxon>Eukaryota</taxon>
        <taxon>Fungi</taxon>
        <taxon>Dikarya</taxon>
        <taxon>Ascomycota</taxon>
        <taxon>Pezizomycotina</taxon>
        <taxon>Eurotiomycetes</taxon>
        <taxon>Eurotiomycetidae</taxon>
        <taxon>Onygenales</taxon>
        <taxon>Nannizziopsiaceae</taxon>
        <taxon>Emydomyces</taxon>
    </lineage>
</organism>
<feature type="region of interest" description="Disordered" evidence="4">
    <location>
        <begin position="1409"/>
        <end position="1433"/>
    </location>
</feature>
<reference evidence="9" key="1">
    <citation type="submission" date="2023-03" db="EMBL/GenBank/DDBJ databases">
        <title>Emydomyces testavorans Genome Sequence.</title>
        <authorList>
            <person name="Hoyer L."/>
        </authorList>
    </citation>
    <scope>NUCLEOTIDE SEQUENCE</scope>
    <source>
        <strain evidence="9">16-2883</strain>
    </source>
</reference>
<dbReference type="InterPro" id="IPR056916">
    <property type="entry name" value="NTS_TR130"/>
</dbReference>
<gene>
    <name evidence="9" type="ORF">PRK78_001308</name>
</gene>
<feature type="domain" description="TRAPPC10/Trs130 C-terminal" evidence="5">
    <location>
        <begin position="1255"/>
        <end position="1399"/>
    </location>
</feature>
<dbReference type="InterPro" id="IPR022233">
    <property type="entry name" value="TRAPPC10/Trs130_C"/>
</dbReference>
<evidence type="ECO:0000313" key="10">
    <source>
        <dbReference type="Proteomes" id="UP001219355"/>
    </source>
</evidence>
<dbReference type="GO" id="GO:1990071">
    <property type="term" value="C:TRAPPII protein complex"/>
    <property type="evidence" value="ECO:0007669"/>
    <property type="project" value="InterPro"/>
</dbReference>
<keyword evidence="2" id="KW-0813">Transport</keyword>
<dbReference type="Pfam" id="PF12584">
    <property type="entry name" value="TRAPPC10"/>
    <property type="match status" value="1"/>
</dbReference>
<feature type="region of interest" description="Disordered" evidence="4">
    <location>
        <begin position="501"/>
        <end position="534"/>
    </location>
</feature>
<dbReference type="Pfam" id="PF23274">
    <property type="entry name" value="DUF7077"/>
    <property type="match status" value="1"/>
</dbReference>
<evidence type="ECO:0000259" key="6">
    <source>
        <dbReference type="Pfam" id="PF23036"/>
    </source>
</evidence>
<keyword evidence="3" id="KW-0333">Golgi apparatus</keyword>
<evidence type="ECO:0000256" key="2">
    <source>
        <dbReference type="ARBA" id="ARBA00022448"/>
    </source>
</evidence>
<dbReference type="GO" id="GO:0034498">
    <property type="term" value="P:early endosome to Golgi transport"/>
    <property type="evidence" value="ECO:0007669"/>
    <property type="project" value="TreeGrafter"/>
</dbReference>
<dbReference type="GO" id="GO:0005829">
    <property type="term" value="C:cytosol"/>
    <property type="evidence" value="ECO:0007669"/>
    <property type="project" value="GOC"/>
</dbReference>
<evidence type="ECO:0008006" key="11">
    <source>
        <dbReference type="Google" id="ProtNLM"/>
    </source>
</evidence>
<accession>A0AAF0IIJ1</accession>
<evidence type="ECO:0000256" key="1">
    <source>
        <dbReference type="ARBA" id="ARBA00004555"/>
    </source>
</evidence>
<dbReference type="Pfam" id="PF24965">
    <property type="entry name" value="TRS130_4HB"/>
    <property type="match status" value="1"/>
</dbReference>
<name>A0AAF0IIJ1_9EURO</name>
<dbReference type="EMBL" id="CP120627">
    <property type="protein sequence ID" value="WEW55874.1"/>
    <property type="molecule type" value="Genomic_DNA"/>
</dbReference>
<evidence type="ECO:0000256" key="3">
    <source>
        <dbReference type="ARBA" id="ARBA00023034"/>
    </source>
</evidence>
<dbReference type="GO" id="GO:0006891">
    <property type="term" value="P:intra-Golgi vesicle-mediated transport"/>
    <property type="evidence" value="ECO:0007669"/>
    <property type="project" value="TreeGrafter"/>
</dbReference>
<feature type="domain" description="DUF7077" evidence="7">
    <location>
        <begin position="927"/>
        <end position="1047"/>
    </location>
</feature>
<evidence type="ECO:0000259" key="8">
    <source>
        <dbReference type="Pfam" id="PF24967"/>
    </source>
</evidence>
<dbReference type="PANTHER" id="PTHR13251:SF3">
    <property type="entry name" value="TRAFFICKING PROTEIN PARTICLE COMPLEX SUBUNIT 10"/>
    <property type="match status" value="1"/>
</dbReference>
<protein>
    <recommendedName>
        <fullName evidence="11">TMEM1 family protein</fullName>
    </recommendedName>
</protein>
<feature type="domain" description="TRAPPC10/Trs130 N-terminal" evidence="6">
    <location>
        <begin position="14"/>
        <end position="385"/>
    </location>
</feature>
<comment type="subcellular location">
    <subcellularLocation>
        <location evidence="1">Golgi apparatus</location>
    </subcellularLocation>
</comment>
<evidence type="ECO:0000259" key="5">
    <source>
        <dbReference type="Pfam" id="PF12584"/>
    </source>
</evidence>
<dbReference type="InterPro" id="IPR056913">
    <property type="entry name" value="TRAPPC10/Trs130_N"/>
</dbReference>
<dbReference type="InterPro" id="IPR045126">
    <property type="entry name" value="TRAPPC10/Trs130"/>
</dbReference>
<dbReference type="Pfam" id="PF23036">
    <property type="entry name" value="TRAPPC10_1st"/>
    <property type="match status" value="1"/>
</dbReference>
<evidence type="ECO:0000256" key="4">
    <source>
        <dbReference type="SAM" id="MobiDB-lite"/>
    </source>
</evidence>
<keyword evidence="10" id="KW-1185">Reference proteome</keyword>
<proteinExistence type="predicted"/>
<dbReference type="Proteomes" id="UP001219355">
    <property type="component" value="Chromosome 1"/>
</dbReference>
<evidence type="ECO:0000313" key="9">
    <source>
        <dbReference type="EMBL" id="WEW55874.1"/>
    </source>
</evidence>
<evidence type="ECO:0000259" key="7">
    <source>
        <dbReference type="Pfam" id="PF23274"/>
    </source>
</evidence>
<sequence length="1433" mass="159943">MDASPRSSSSNPLLLQVRQLRNLHWKSPTRPLRSIGCLQIDFVPAQTGEEQKRLSDGSGGAVLHRRHQIPGLCRTPYLKIYLLRCDDNETYKTTSRKLVREWVKTRRSGFGGSQDNHDACEWLIIHVVEGNGPGPEGPEKAGPMAKWPGRGSASVLEKIKADFNGSSKNAVDRVVQLKLPKLDASQTPPEVSGQLEDLVAKLKSSILTSFDLRVAQYEEDVREKDSQRSLPGWNFCTFFILKEGLALGFENVGLYEDALIGYDELSVGLDAALRDQLSGTGDQHGGTLLAYSEEMKSRAEAALLSASMVSEKPSASNNGAGEINERPSEHITFSDPVALDQENFPFNSHKKPYRDMIVANNISVFDFRTYIFSRQMQLLLKAAQSQSSGKEGMSALQGPQSRETQDLTLIAEICDRASEFIALASRTLRRDLENGISQLEHKYARITVTDVINNLVHSWSYAAVSQVLLQTSIGSLDVPDVSLTTSKDLIDASIVAAFGSDPRPGLPQRSSSLATTPTSQVGPSSPGSHSFAFTSNPATKRPLASLKPGGATVQKPGAVELASARGDLYIHARRVLEALGCRRGWGQRWHDLSLLFNKTDSQIATFTEVPLDNDNDVSESQPLSAQASLALPTGIDTPILKEAVKSSNQFNAYYEKLTDEIFRHYVAADRIKSAEVAMADMAVLKYRQGDYGTAAPYFNQLATFYDNTRWEALEGIMLELHARCLKKLGRKEDFVRTLLQLLGKYNRMVRPKSKWASCEDLNPDPDSKVPEYICELFETSRVLPQHYTVRLEDFFTTPTIEPQIIHFKDKDGFQLRMSLRFLLAESIRIECVRVRLANSSDVQTNELWLQTPDPVIVKRTRTKILLDSSTTSQGKYFVDRIELHVGSVIFTHGFNADGTPSSMYTGFPNGGSVDEHARTFVYCYPRPEGLEAKISRPKVINLVGRKSIEVKLNSGSNTIANGVIRLKPATAGLRLLVAEVEIVNGSIQLRENIKSGQIDFSNFGPGTFATLKIPYTTESGHSTLVVRLEVEYQTDHGKFLYSTATSILTTLPVSVNVQDVFKNDVLFSRFTISPAMMIPLRVFDCQMLSSQAFAVQSSMQRGEIFDIFPKLPASLVYKIKPQGISRTASEPGSRSLRLTIDFTCLNEECLAVLEDQFLQDIEECPLSQLRCLLLPHLLQAFSSQWSANTLEKFGLLREVDVFPYERMQWQNITRTFDRKLEQQVTAWLMAWHRQHQVLPLKDKPPARAVRQIIIPVDVPAIQVVHTAELVLHNISPTQPHAAVGEAIQAELILEHTRRWCPEDKRERQSTLEFMYEIVFNPDVWLVGGRRRGNFTAAEGERRSFPLMLLPQRSGHLLLPSVEVKTFVPQEPQLEPQLTFQRRPVFSEVDYRSHGVTVLVTPNLRKTTVSLEETGPSGSGPRLIDSEPRIISAS</sequence>
<dbReference type="PANTHER" id="PTHR13251">
    <property type="entry name" value="EPILEPSY HOLOPROSENCEPHALY CANDIDATE 1/TMEM1"/>
    <property type="match status" value="1"/>
</dbReference>
<feature type="compositionally biased region" description="Polar residues" evidence="4">
    <location>
        <begin position="508"/>
        <end position="534"/>
    </location>
</feature>